<reference evidence="1 2" key="1">
    <citation type="submission" date="2019-03" db="EMBL/GenBank/DDBJ databases">
        <title>Genome sequence of Sphingomonas sp. 17J27-24.</title>
        <authorList>
            <person name="Kim M."/>
            <person name="Maeng S."/>
            <person name="Sathiyaraj S."/>
        </authorList>
    </citation>
    <scope>NUCLEOTIDE SEQUENCE [LARGE SCALE GENOMIC DNA]</scope>
    <source>
        <strain evidence="1 2">17J27-24</strain>
    </source>
</reference>
<evidence type="ECO:0000313" key="2">
    <source>
        <dbReference type="Proteomes" id="UP000298213"/>
    </source>
</evidence>
<dbReference type="AlphaFoldDB" id="A0A4Y8ZU52"/>
<comment type="caution">
    <text evidence="1">The sequence shown here is derived from an EMBL/GenBank/DDBJ whole genome shotgun (WGS) entry which is preliminary data.</text>
</comment>
<protein>
    <submittedName>
        <fullName evidence="1">Uncharacterized protein</fullName>
    </submittedName>
</protein>
<dbReference type="RefSeq" id="WP_135087220.1">
    <property type="nucleotide sequence ID" value="NZ_SPDV01000021.1"/>
</dbReference>
<sequence length="153" mass="16886">MRDDRFKIAVDEDYVAALGLAVYAFATLEWRAIQCCERIAPGSVDALEDRTAGRVADTLRRLVSEALEPSPEQQALEQAARDFQAFTRTRNNLVHAKPGKAADGAQRLFRDGDQWTIAEMETVADAFTACALRLEAFLEGVLAGSPRQDRGRS</sequence>
<evidence type="ECO:0000313" key="1">
    <source>
        <dbReference type="EMBL" id="TFI57986.1"/>
    </source>
</evidence>
<dbReference type="EMBL" id="SPDV01000021">
    <property type="protein sequence ID" value="TFI57986.1"/>
    <property type="molecule type" value="Genomic_DNA"/>
</dbReference>
<accession>A0A4Y8ZU52</accession>
<proteinExistence type="predicted"/>
<organism evidence="1 2">
    <name type="scientific">Sphingomonas parva</name>
    <dbReference type="NCBI Taxonomy" id="2555898"/>
    <lineage>
        <taxon>Bacteria</taxon>
        <taxon>Pseudomonadati</taxon>
        <taxon>Pseudomonadota</taxon>
        <taxon>Alphaproteobacteria</taxon>
        <taxon>Sphingomonadales</taxon>
        <taxon>Sphingomonadaceae</taxon>
        <taxon>Sphingomonas</taxon>
    </lineage>
</organism>
<dbReference type="Proteomes" id="UP000298213">
    <property type="component" value="Unassembled WGS sequence"/>
</dbReference>
<dbReference type="OrthoDB" id="7065514at2"/>
<name>A0A4Y8ZU52_9SPHN</name>
<gene>
    <name evidence="1" type="ORF">E2493_12380</name>
</gene>
<keyword evidence="2" id="KW-1185">Reference proteome</keyword>